<keyword evidence="5 10" id="KW-0418">Kinase</keyword>
<dbReference type="PROSITE" id="PS00108">
    <property type="entry name" value="PROTEIN_KINASE_ST"/>
    <property type="match status" value="1"/>
</dbReference>
<accession>A0A1D2VJ27</accession>
<dbReference type="SUPFAM" id="SSF56112">
    <property type="entry name" value="Protein kinase-like (PK-like)"/>
    <property type="match status" value="1"/>
</dbReference>
<dbReference type="PROSITE" id="PS50011">
    <property type="entry name" value="PROTEIN_KINASE_DOM"/>
    <property type="match status" value="1"/>
</dbReference>
<dbReference type="RefSeq" id="XP_020047938.1">
    <property type="nucleotide sequence ID" value="XM_020190466.1"/>
</dbReference>
<dbReference type="GO" id="GO:0005829">
    <property type="term" value="C:cytosol"/>
    <property type="evidence" value="ECO:0007669"/>
    <property type="project" value="TreeGrafter"/>
</dbReference>
<evidence type="ECO:0000256" key="8">
    <source>
        <dbReference type="ARBA" id="ARBA00048679"/>
    </source>
</evidence>
<dbReference type="SMART" id="SM00220">
    <property type="entry name" value="S_TKc"/>
    <property type="match status" value="1"/>
</dbReference>
<keyword evidence="4" id="KW-0547">Nucleotide-binding</keyword>
<evidence type="ECO:0000259" key="9">
    <source>
        <dbReference type="PROSITE" id="PS50011"/>
    </source>
</evidence>
<evidence type="ECO:0000313" key="10">
    <source>
        <dbReference type="EMBL" id="ODV61631.1"/>
    </source>
</evidence>
<reference evidence="11" key="1">
    <citation type="submission" date="2016-05" db="EMBL/GenBank/DDBJ databases">
        <title>Comparative genomics of biotechnologically important yeasts.</title>
        <authorList>
            <consortium name="DOE Joint Genome Institute"/>
            <person name="Riley R."/>
            <person name="Haridas S."/>
            <person name="Wolfe K.H."/>
            <person name="Lopes M.R."/>
            <person name="Hittinger C.T."/>
            <person name="Goker M."/>
            <person name="Salamov A."/>
            <person name="Wisecaver J."/>
            <person name="Long T.M."/>
            <person name="Aerts A.L."/>
            <person name="Barry K."/>
            <person name="Choi C."/>
            <person name="Clum A."/>
            <person name="Coughlan A.Y."/>
            <person name="Deshpande S."/>
            <person name="Douglass A.P."/>
            <person name="Hanson S.J."/>
            <person name="Klenk H.-P."/>
            <person name="Labutti K."/>
            <person name="Lapidus A."/>
            <person name="Lindquist E."/>
            <person name="Lipzen A."/>
            <person name="Meier-Kolthoff J.P."/>
            <person name="Ohm R.A."/>
            <person name="Otillar R.P."/>
            <person name="Pangilinan J."/>
            <person name="Peng Y."/>
            <person name="Rokas A."/>
            <person name="Rosa C.A."/>
            <person name="Scheuner C."/>
            <person name="Sibirny A.A."/>
            <person name="Slot J.C."/>
            <person name="Stielow J.B."/>
            <person name="Sun H."/>
            <person name="Kurtzman C.P."/>
            <person name="Blackwell M."/>
            <person name="Grigoriev I.V."/>
            <person name="Jeffries T.W."/>
        </authorList>
    </citation>
    <scope>NUCLEOTIDE SEQUENCE [LARGE SCALE GENOMIC DNA]</scope>
    <source>
        <strain evidence="11">DSM 1968</strain>
    </source>
</reference>
<dbReference type="EMBL" id="KV454479">
    <property type="protein sequence ID" value="ODV61631.1"/>
    <property type="molecule type" value="Genomic_DNA"/>
</dbReference>
<dbReference type="Pfam" id="PF00069">
    <property type="entry name" value="Pkinase"/>
    <property type="match status" value="1"/>
</dbReference>
<dbReference type="Gene3D" id="1.10.510.10">
    <property type="entry name" value="Transferase(Phosphotransferase) domain 1"/>
    <property type="match status" value="1"/>
</dbReference>
<feature type="domain" description="Protein kinase" evidence="9">
    <location>
        <begin position="1"/>
        <end position="247"/>
    </location>
</feature>
<dbReference type="InParanoid" id="A0A1D2VJ27"/>
<name>A0A1D2VJ27_9ASCO</name>
<evidence type="ECO:0000313" key="11">
    <source>
        <dbReference type="Proteomes" id="UP000095038"/>
    </source>
</evidence>
<protein>
    <recommendedName>
        <fullName evidence="1">non-specific serine/threonine protein kinase</fullName>
        <ecNumber evidence="1">2.7.11.1</ecNumber>
    </recommendedName>
</protein>
<evidence type="ECO:0000256" key="5">
    <source>
        <dbReference type="ARBA" id="ARBA00022777"/>
    </source>
</evidence>
<dbReference type="PANTHER" id="PTHR24343:SF113">
    <property type="entry name" value="NITROGEN PERMEASE REACTIVATOR PROTEIN-RELATED"/>
    <property type="match status" value="1"/>
</dbReference>
<dbReference type="GeneID" id="30964102"/>
<dbReference type="PANTHER" id="PTHR24343">
    <property type="entry name" value="SERINE/THREONINE KINASE"/>
    <property type="match status" value="1"/>
</dbReference>
<dbReference type="OrthoDB" id="6513151at2759"/>
<dbReference type="EC" id="2.7.11.1" evidence="1"/>
<dbReference type="InterPro" id="IPR000719">
    <property type="entry name" value="Prot_kinase_dom"/>
</dbReference>
<evidence type="ECO:0000256" key="3">
    <source>
        <dbReference type="ARBA" id="ARBA00022679"/>
    </source>
</evidence>
<keyword evidence="6" id="KW-0067">ATP-binding</keyword>
<proteinExistence type="predicted"/>
<evidence type="ECO:0000256" key="6">
    <source>
        <dbReference type="ARBA" id="ARBA00022840"/>
    </source>
</evidence>
<dbReference type="AlphaFoldDB" id="A0A1D2VJ27"/>
<keyword evidence="2" id="KW-0723">Serine/threonine-protein kinase</keyword>
<evidence type="ECO:0000256" key="1">
    <source>
        <dbReference type="ARBA" id="ARBA00012513"/>
    </source>
</evidence>
<comment type="catalytic activity">
    <reaction evidence="7">
        <text>L-threonyl-[protein] + ATP = O-phospho-L-threonyl-[protein] + ADP + H(+)</text>
        <dbReference type="Rhea" id="RHEA:46608"/>
        <dbReference type="Rhea" id="RHEA-COMP:11060"/>
        <dbReference type="Rhea" id="RHEA-COMP:11605"/>
        <dbReference type="ChEBI" id="CHEBI:15378"/>
        <dbReference type="ChEBI" id="CHEBI:30013"/>
        <dbReference type="ChEBI" id="CHEBI:30616"/>
        <dbReference type="ChEBI" id="CHEBI:61977"/>
        <dbReference type="ChEBI" id="CHEBI:456216"/>
        <dbReference type="EC" id="2.7.11.1"/>
    </reaction>
</comment>
<keyword evidence="3" id="KW-0808">Transferase</keyword>
<keyword evidence="11" id="KW-1185">Reference proteome</keyword>
<dbReference type="GO" id="GO:0004674">
    <property type="term" value="F:protein serine/threonine kinase activity"/>
    <property type="evidence" value="ECO:0007669"/>
    <property type="project" value="UniProtKB-KW"/>
</dbReference>
<sequence length="305" mass="34683">MEYCDYDLFAIVMSGKMSVNEINCCFKQLLSGIRYLHHMGLAHRDLKLDNCCIMSNGILKIIDFGSAVVFSYPFSTTIVEASGIVGSDPYLAPEVVVFQKYDPRAVDIWSAAMIFSCMMLRKFPWKVPKLTDQSFKMFATRNGGESLNNLLKKTPPPPSYFESNAVPPIRFNNPPINSKNKLQNPQIQQSIDIKPAISQKLHKPNITGEMRLLNAMPEYCRPLLSKMVELAPACRCNIDEAFKDHWFNSIDMCHYEEEFEKVNTNKYSSEIITSDLIKAKNHEHTVVDQSEAHIAFLEKKKNGGK</sequence>
<dbReference type="FunFam" id="1.10.510.10:FF:000919">
    <property type="entry name" value="NPR1p Protein kinase"/>
    <property type="match status" value="1"/>
</dbReference>
<dbReference type="InterPro" id="IPR011009">
    <property type="entry name" value="Kinase-like_dom_sf"/>
</dbReference>
<gene>
    <name evidence="10" type="ORF">ASCRUDRAFT_33810</name>
</gene>
<evidence type="ECO:0000256" key="4">
    <source>
        <dbReference type="ARBA" id="ARBA00022741"/>
    </source>
</evidence>
<dbReference type="InterPro" id="IPR008271">
    <property type="entry name" value="Ser/Thr_kinase_AS"/>
</dbReference>
<dbReference type="Proteomes" id="UP000095038">
    <property type="component" value="Unassembled WGS sequence"/>
</dbReference>
<dbReference type="GO" id="GO:0005524">
    <property type="term" value="F:ATP binding"/>
    <property type="evidence" value="ECO:0007669"/>
    <property type="project" value="UniProtKB-KW"/>
</dbReference>
<comment type="catalytic activity">
    <reaction evidence="8">
        <text>L-seryl-[protein] + ATP = O-phospho-L-seryl-[protein] + ADP + H(+)</text>
        <dbReference type="Rhea" id="RHEA:17989"/>
        <dbReference type="Rhea" id="RHEA-COMP:9863"/>
        <dbReference type="Rhea" id="RHEA-COMP:11604"/>
        <dbReference type="ChEBI" id="CHEBI:15378"/>
        <dbReference type="ChEBI" id="CHEBI:29999"/>
        <dbReference type="ChEBI" id="CHEBI:30616"/>
        <dbReference type="ChEBI" id="CHEBI:83421"/>
        <dbReference type="ChEBI" id="CHEBI:456216"/>
        <dbReference type="EC" id="2.7.11.1"/>
    </reaction>
</comment>
<evidence type="ECO:0000256" key="2">
    <source>
        <dbReference type="ARBA" id="ARBA00022527"/>
    </source>
</evidence>
<organism evidence="10 11">
    <name type="scientific">Ascoidea rubescens DSM 1968</name>
    <dbReference type="NCBI Taxonomy" id="1344418"/>
    <lineage>
        <taxon>Eukaryota</taxon>
        <taxon>Fungi</taxon>
        <taxon>Dikarya</taxon>
        <taxon>Ascomycota</taxon>
        <taxon>Saccharomycotina</taxon>
        <taxon>Saccharomycetes</taxon>
        <taxon>Ascoideaceae</taxon>
        <taxon>Ascoidea</taxon>
    </lineage>
</organism>
<dbReference type="STRING" id="1344418.A0A1D2VJ27"/>
<evidence type="ECO:0000256" key="7">
    <source>
        <dbReference type="ARBA" id="ARBA00047899"/>
    </source>
</evidence>